<dbReference type="AlphaFoldDB" id="H5SMH7"/>
<dbReference type="Gene3D" id="3.40.50.1010">
    <property type="entry name" value="5'-nuclease"/>
    <property type="match status" value="1"/>
</dbReference>
<dbReference type="GO" id="GO:0090729">
    <property type="term" value="F:toxin activity"/>
    <property type="evidence" value="ECO:0007669"/>
    <property type="project" value="UniProtKB-KW"/>
</dbReference>
<dbReference type="CDD" id="cd09881">
    <property type="entry name" value="PIN_VapC4-5_FitB-like"/>
    <property type="match status" value="1"/>
</dbReference>
<evidence type="ECO:0000256" key="2">
    <source>
        <dbReference type="ARBA" id="ARBA00022649"/>
    </source>
</evidence>
<dbReference type="GO" id="GO:0004540">
    <property type="term" value="F:RNA nuclease activity"/>
    <property type="evidence" value="ECO:0007669"/>
    <property type="project" value="InterPro"/>
</dbReference>
<evidence type="ECO:0000256" key="1">
    <source>
        <dbReference type="ARBA" id="ARBA00001946"/>
    </source>
</evidence>
<keyword evidence="6 8" id="KW-0460">Magnesium</keyword>
<keyword evidence="5 8" id="KW-0378">Hydrolase</keyword>
<keyword evidence="4 8" id="KW-0479">Metal-binding</keyword>
<sequence length="133" mass="14420">MTYLFDTNHAIAYLNGDPRLVPHLNAAQTAGDTFAISTVVLGELYYGAYASQRVAENLAKLIAFSSQLIVLDFDIAAASEFGKIQAEQRAKGKPIPAVDAQIAALARLHGFTLLTNDAHFRFVDGLQLGNWLV</sequence>
<proteinExistence type="inferred from homology"/>
<keyword evidence="8" id="KW-0800">Toxin</keyword>
<name>H5SMH7_9BACT</name>
<organism evidence="10">
    <name type="scientific">uncultured Acetothermia bacterium</name>
    <dbReference type="NCBI Taxonomy" id="236499"/>
    <lineage>
        <taxon>Bacteria</taxon>
        <taxon>Candidatus Bipolaricaulota</taxon>
        <taxon>environmental samples</taxon>
    </lineage>
</organism>
<feature type="binding site" evidence="8">
    <location>
        <position position="6"/>
    </location>
    <ligand>
        <name>Mg(2+)</name>
        <dbReference type="ChEBI" id="CHEBI:18420"/>
    </ligand>
</feature>
<evidence type="ECO:0000256" key="5">
    <source>
        <dbReference type="ARBA" id="ARBA00022801"/>
    </source>
</evidence>
<dbReference type="GO" id="GO:0000287">
    <property type="term" value="F:magnesium ion binding"/>
    <property type="evidence" value="ECO:0007669"/>
    <property type="project" value="UniProtKB-UniRule"/>
</dbReference>
<evidence type="ECO:0000256" key="7">
    <source>
        <dbReference type="ARBA" id="ARBA00038093"/>
    </source>
</evidence>
<dbReference type="EMBL" id="AP011774">
    <property type="protein sequence ID" value="BAL57363.1"/>
    <property type="molecule type" value="Genomic_DNA"/>
</dbReference>
<dbReference type="PANTHER" id="PTHR33653">
    <property type="entry name" value="RIBONUCLEASE VAPC2"/>
    <property type="match status" value="1"/>
</dbReference>
<dbReference type="InterPro" id="IPR050556">
    <property type="entry name" value="Type_II_TA_system_RNase"/>
</dbReference>
<dbReference type="InterPro" id="IPR022907">
    <property type="entry name" value="VapC_family"/>
</dbReference>
<dbReference type="GO" id="GO:0016787">
    <property type="term" value="F:hydrolase activity"/>
    <property type="evidence" value="ECO:0007669"/>
    <property type="project" value="UniProtKB-KW"/>
</dbReference>
<evidence type="ECO:0000256" key="8">
    <source>
        <dbReference type="HAMAP-Rule" id="MF_00265"/>
    </source>
</evidence>
<evidence type="ECO:0000256" key="4">
    <source>
        <dbReference type="ARBA" id="ARBA00022723"/>
    </source>
</evidence>
<dbReference type="SUPFAM" id="SSF88723">
    <property type="entry name" value="PIN domain-like"/>
    <property type="match status" value="1"/>
</dbReference>
<reference evidence="10" key="1">
    <citation type="journal article" date="2005" name="Environ. Microbiol.">
        <title>Genetic and functional properties of uncultivated thermophilic crenarchaeotes from a subsurface gold mine as revealed by analysis of genome fragments.</title>
        <authorList>
            <person name="Nunoura T."/>
            <person name="Hirayama H."/>
            <person name="Takami H."/>
            <person name="Oida H."/>
            <person name="Nishi S."/>
            <person name="Shimamura S."/>
            <person name="Suzuki Y."/>
            <person name="Inagaki F."/>
            <person name="Takai K."/>
            <person name="Nealson K.H."/>
            <person name="Horikoshi K."/>
        </authorList>
    </citation>
    <scope>NUCLEOTIDE SEQUENCE</scope>
</reference>
<evidence type="ECO:0000259" key="9">
    <source>
        <dbReference type="Pfam" id="PF01850"/>
    </source>
</evidence>
<dbReference type="InterPro" id="IPR002716">
    <property type="entry name" value="PIN_dom"/>
</dbReference>
<keyword evidence="3 8" id="KW-0540">Nuclease</keyword>
<dbReference type="EC" id="3.1.-.-" evidence="8"/>
<evidence type="ECO:0000313" key="10">
    <source>
        <dbReference type="EMBL" id="BAL57363.1"/>
    </source>
</evidence>
<gene>
    <name evidence="8" type="primary">vapC</name>
    <name evidence="10" type="ORF">HGMM_F50B12C10</name>
</gene>
<comment type="function">
    <text evidence="8">Toxic component of a toxin-antitoxin (TA) system. An RNase.</text>
</comment>
<protein>
    <recommendedName>
        <fullName evidence="8">Ribonuclease VapC</fullName>
        <shortName evidence="8">RNase VapC</shortName>
        <ecNumber evidence="8">3.1.-.-</ecNumber>
    </recommendedName>
    <alternativeName>
        <fullName evidence="8">Toxin VapC</fullName>
    </alternativeName>
</protein>
<dbReference type="InterPro" id="IPR029060">
    <property type="entry name" value="PIN-like_dom_sf"/>
</dbReference>
<dbReference type="PANTHER" id="PTHR33653:SF1">
    <property type="entry name" value="RIBONUCLEASE VAPC2"/>
    <property type="match status" value="1"/>
</dbReference>
<comment type="cofactor">
    <cofactor evidence="1 8">
        <name>Mg(2+)</name>
        <dbReference type="ChEBI" id="CHEBI:18420"/>
    </cofactor>
</comment>
<keyword evidence="2 8" id="KW-1277">Toxin-antitoxin system</keyword>
<dbReference type="Pfam" id="PF01850">
    <property type="entry name" value="PIN"/>
    <property type="match status" value="1"/>
</dbReference>
<reference evidence="10" key="2">
    <citation type="journal article" date="2012" name="PLoS ONE">
        <title>A Deeply Branching Thermophilic Bacterium with an Ancient Acetyl-CoA Pathway Dominates a Subsurface Ecosystem.</title>
        <authorList>
            <person name="Takami H."/>
            <person name="Noguchi H."/>
            <person name="Takaki Y."/>
            <person name="Uchiyama I."/>
            <person name="Toyoda A."/>
            <person name="Nishi S."/>
            <person name="Chee G.-J."/>
            <person name="Arai W."/>
            <person name="Nunoura T."/>
            <person name="Itoh T."/>
            <person name="Hattori M."/>
            <person name="Takai K."/>
        </authorList>
    </citation>
    <scope>NUCLEOTIDE SEQUENCE</scope>
</reference>
<evidence type="ECO:0000256" key="3">
    <source>
        <dbReference type="ARBA" id="ARBA00022722"/>
    </source>
</evidence>
<evidence type="ECO:0000256" key="6">
    <source>
        <dbReference type="ARBA" id="ARBA00022842"/>
    </source>
</evidence>
<comment type="similarity">
    <text evidence="7 8">Belongs to the PINc/VapC protein family.</text>
</comment>
<feature type="domain" description="PIN" evidence="9">
    <location>
        <begin position="3"/>
        <end position="124"/>
    </location>
</feature>
<feature type="binding site" evidence="8">
    <location>
        <position position="99"/>
    </location>
    <ligand>
        <name>Mg(2+)</name>
        <dbReference type="ChEBI" id="CHEBI:18420"/>
    </ligand>
</feature>
<accession>H5SMH7</accession>
<dbReference type="HAMAP" id="MF_00265">
    <property type="entry name" value="VapC_Nob1"/>
    <property type="match status" value="1"/>
</dbReference>